<dbReference type="InterPro" id="IPR004960">
    <property type="entry name" value="LipA_acyltrans"/>
</dbReference>
<dbReference type="CDD" id="cd07984">
    <property type="entry name" value="LPLAT_LABLAT-like"/>
    <property type="match status" value="1"/>
</dbReference>
<evidence type="ECO:0000256" key="7">
    <source>
        <dbReference type="SAM" id="Phobius"/>
    </source>
</evidence>
<dbReference type="PANTHER" id="PTHR30606">
    <property type="entry name" value="LIPID A BIOSYNTHESIS LAUROYL ACYLTRANSFERASE"/>
    <property type="match status" value="1"/>
</dbReference>
<dbReference type="GO" id="GO:0016746">
    <property type="term" value="F:acyltransferase activity"/>
    <property type="evidence" value="ECO:0007669"/>
    <property type="project" value="UniProtKB-KW"/>
</dbReference>
<gene>
    <name evidence="8" type="ORF">DFP79_1303</name>
</gene>
<evidence type="ECO:0000313" key="9">
    <source>
        <dbReference type="Proteomes" id="UP000294656"/>
    </source>
</evidence>
<evidence type="ECO:0000256" key="5">
    <source>
        <dbReference type="ARBA" id="ARBA00023136"/>
    </source>
</evidence>
<dbReference type="GO" id="GO:0005886">
    <property type="term" value="C:plasma membrane"/>
    <property type="evidence" value="ECO:0007669"/>
    <property type="project" value="UniProtKB-SubCell"/>
</dbReference>
<dbReference type="RefSeq" id="WP_133503108.1">
    <property type="nucleotide sequence ID" value="NZ_SNXC01000010.1"/>
</dbReference>
<evidence type="ECO:0000256" key="4">
    <source>
        <dbReference type="ARBA" id="ARBA00022679"/>
    </source>
</evidence>
<keyword evidence="9" id="KW-1185">Reference proteome</keyword>
<evidence type="ECO:0000256" key="6">
    <source>
        <dbReference type="ARBA" id="ARBA00023315"/>
    </source>
</evidence>
<keyword evidence="7" id="KW-1133">Transmembrane helix</keyword>
<organism evidence="8 9">
    <name type="scientific">Marinomonas balearica</name>
    <dbReference type="NCBI Taxonomy" id="491947"/>
    <lineage>
        <taxon>Bacteria</taxon>
        <taxon>Pseudomonadati</taxon>
        <taxon>Pseudomonadota</taxon>
        <taxon>Gammaproteobacteria</taxon>
        <taxon>Oceanospirillales</taxon>
        <taxon>Oceanospirillaceae</taxon>
        <taxon>Marinomonas</taxon>
    </lineage>
</organism>
<evidence type="ECO:0000256" key="3">
    <source>
        <dbReference type="ARBA" id="ARBA00022519"/>
    </source>
</evidence>
<accession>A0A4R6MBB6</accession>
<keyword evidence="7" id="KW-0812">Transmembrane</keyword>
<keyword evidence="5 7" id="KW-0472">Membrane</keyword>
<dbReference type="Pfam" id="PF03279">
    <property type="entry name" value="Lip_A_acyltrans"/>
    <property type="match status" value="1"/>
</dbReference>
<evidence type="ECO:0000256" key="1">
    <source>
        <dbReference type="ARBA" id="ARBA00004533"/>
    </source>
</evidence>
<evidence type="ECO:0000313" key="8">
    <source>
        <dbReference type="EMBL" id="TDO98888.1"/>
    </source>
</evidence>
<feature type="transmembrane region" description="Helical" evidence="7">
    <location>
        <begin position="20"/>
        <end position="37"/>
    </location>
</feature>
<reference evidence="8 9" key="1">
    <citation type="submission" date="2019-03" db="EMBL/GenBank/DDBJ databases">
        <title>Genomic Encyclopedia of Type Strains, Phase III (KMG-III): the genomes of soil and plant-associated and newly described type strains.</title>
        <authorList>
            <person name="Whitman W."/>
        </authorList>
    </citation>
    <scope>NUCLEOTIDE SEQUENCE [LARGE SCALE GENOMIC DNA]</scope>
    <source>
        <strain evidence="8 9">CECT 7378</strain>
    </source>
</reference>
<dbReference type="PANTHER" id="PTHR30606:SF9">
    <property type="entry name" value="LIPID A BIOSYNTHESIS LAUROYLTRANSFERASE"/>
    <property type="match status" value="1"/>
</dbReference>
<dbReference type="OrthoDB" id="9803456at2"/>
<name>A0A4R6MBB6_9GAMM</name>
<dbReference type="Proteomes" id="UP000294656">
    <property type="component" value="Unassembled WGS sequence"/>
</dbReference>
<keyword evidence="6" id="KW-0012">Acyltransferase</keyword>
<dbReference type="GO" id="GO:0009247">
    <property type="term" value="P:glycolipid biosynthetic process"/>
    <property type="evidence" value="ECO:0007669"/>
    <property type="project" value="UniProtKB-ARBA"/>
</dbReference>
<keyword evidence="4 8" id="KW-0808">Transferase</keyword>
<protein>
    <submittedName>
        <fullName evidence="8">KDO2-lipid IV(A) lauroyltransferase</fullName>
    </submittedName>
</protein>
<dbReference type="PIRSF" id="PIRSF026649">
    <property type="entry name" value="MsbB"/>
    <property type="match status" value="1"/>
</dbReference>
<proteinExistence type="predicted"/>
<sequence length="306" mass="35553">MAKSSTLNKSLRSFIAPKYWPTWFFLGIAYCLAFLPWKTQLTLGKYLGRLLLQLAPRRRKICDVNLKICYPEMSSSERSKLTKRHFESTGQGLFETMTSWFRNSDYIAKRTTFIGNDVIEEALSQGKGCLLVGAHFSPIDLCGVQLARHIDVCPIYKLQSNKVINWVMERQRQNAYKKTIERSNTREIIKSLKDNKVVWFAADQDYGRKNSVYAPFFKKQCATISHIGRITQISKAPVVLFDYSRTESGYKLVLTHVKDFPTDDDVANATHLNVQFEKIIEPKKEQYFWTHRRFKNQPNPEDPSPY</sequence>
<keyword evidence="2" id="KW-1003">Cell membrane</keyword>
<comment type="caution">
    <text evidence="8">The sequence shown here is derived from an EMBL/GenBank/DDBJ whole genome shotgun (WGS) entry which is preliminary data.</text>
</comment>
<comment type="subcellular location">
    <subcellularLocation>
        <location evidence="1">Cell inner membrane</location>
    </subcellularLocation>
</comment>
<evidence type="ECO:0000256" key="2">
    <source>
        <dbReference type="ARBA" id="ARBA00022475"/>
    </source>
</evidence>
<keyword evidence="3" id="KW-0997">Cell inner membrane</keyword>
<dbReference type="EMBL" id="SNXC01000010">
    <property type="protein sequence ID" value="TDO98888.1"/>
    <property type="molecule type" value="Genomic_DNA"/>
</dbReference>
<dbReference type="AlphaFoldDB" id="A0A4R6MBB6"/>